<feature type="compositionally biased region" description="Basic and acidic residues" evidence="1">
    <location>
        <begin position="448"/>
        <end position="458"/>
    </location>
</feature>
<dbReference type="AlphaFoldDB" id="A0A255EEU2"/>
<evidence type="ECO:0000313" key="2">
    <source>
        <dbReference type="EMBL" id="OYN86643.1"/>
    </source>
</evidence>
<dbReference type="SUPFAM" id="SSF55486">
    <property type="entry name" value="Metalloproteases ('zincins'), catalytic domain"/>
    <property type="match status" value="1"/>
</dbReference>
<feature type="region of interest" description="Disordered" evidence="1">
    <location>
        <begin position="448"/>
        <end position="512"/>
    </location>
</feature>
<dbReference type="GO" id="GO:0016787">
    <property type="term" value="F:hydrolase activity"/>
    <property type="evidence" value="ECO:0007669"/>
    <property type="project" value="UniProtKB-KW"/>
</dbReference>
<comment type="caution">
    <text evidence="2">The sequence shown here is derived from an EMBL/GenBank/DDBJ whole genome shotgun (WGS) entry which is preliminary data.</text>
</comment>
<evidence type="ECO:0000256" key="1">
    <source>
        <dbReference type="SAM" id="MobiDB-lite"/>
    </source>
</evidence>
<gene>
    <name evidence="2" type="ORF">CGZ92_09990</name>
</gene>
<name>A0A255EEU2_9ACTN</name>
<dbReference type="InterPro" id="IPR018766">
    <property type="entry name" value="Zinicin_2"/>
</dbReference>
<organism evidence="2 3">
    <name type="scientific">Parenemella sanctibonifatiensis</name>
    <dbReference type="NCBI Taxonomy" id="2016505"/>
    <lineage>
        <taxon>Bacteria</taxon>
        <taxon>Bacillati</taxon>
        <taxon>Actinomycetota</taxon>
        <taxon>Actinomycetes</taxon>
        <taxon>Propionibacteriales</taxon>
        <taxon>Propionibacteriaceae</taxon>
        <taxon>Parenemella</taxon>
    </lineage>
</organism>
<reference evidence="2 3" key="1">
    <citation type="submission" date="2017-07" db="EMBL/GenBank/DDBJ databases">
        <title>Draft whole genome sequences of clinical Proprionibacteriaceae strains.</title>
        <authorList>
            <person name="Bernier A.-M."/>
            <person name="Bernard K."/>
            <person name="Domingo M.-C."/>
        </authorList>
    </citation>
    <scope>NUCLEOTIDE SEQUENCE [LARGE SCALE GENOMIC DNA]</scope>
    <source>
        <strain evidence="2 3">NML 160184</strain>
    </source>
</reference>
<dbReference type="PANTHER" id="PTHR39420:SF2">
    <property type="entry name" value="HYDROLASE"/>
    <property type="match status" value="1"/>
</dbReference>
<dbReference type="Pfam" id="PF10103">
    <property type="entry name" value="Zincin_2"/>
    <property type="match status" value="1"/>
</dbReference>
<keyword evidence="2" id="KW-0378">Hydrolase</keyword>
<dbReference type="Proteomes" id="UP000216533">
    <property type="component" value="Unassembled WGS sequence"/>
</dbReference>
<sequence>MRGMLPEVADASGRSPGGLCPWAWTNAVEWGAQRAAELPPRRPKTESCRQMAEDNPGSGPQENPELPPQLIELLRQLGLTGPDGQVDMNQMMSQLGQVMGQMSNQMRSAVGDAGESGTNWPLAKETARRFTAQQGPDPSVDHQQRRELLDAVDLVQTWIDEATTFPAPASLTAQVWSRAEWVEKTMPRWQEIVTPVATSLSQALGSLMNEAEDDPMAAMLAPMMRAVGASMYATQLGQALGTLSTHVVSGTDVGIPLTKPDEVALLPVNVEKFGEGLSLEQRDVTLYLVLRELVRHRLFASVPWLSGQLSAMIEHFAREIRIDPRAIEDAMEEMDPTSMDAAKLDDLGQNMAGRLFKPERTPEQEEIVARLEVLLALIEGWVDDVVAQITERWMPHAQPLAEAVRRRRATSGPTEETFKVVVGLELRPRRVRDAAALWGALRSRSGAEERDGIWRHPDMLPTASDLDDPMGYTPHAPDQPSASDDMDAELARLLGESGAGDDPHQDGSDQSE</sequence>
<proteinExistence type="predicted"/>
<feature type="region of interest" description="Disordered" evidence="1">
    <location>
        <begin position="34"/>
        <end position="66"/>
    </location>
</feature>
<feature type="compositionally biased region" description="Basic and acidic residues" evidence="1">
    <location>
        <begin position="501"/>
        <end position="512"/>
    </location>
</feature>
<dbReference type="EMBL" id="NMVI01000018">
    <property type="protein sequence ID" value="OYN86643.1"/>
    <property type="molecule type" value="Genomic_DNA"/>
</dbReference>
<dbReference type="NCBIfam" id="TIGR03624">
    <property type="entry name" value="putative hydrolase"/>
    <property type="match status" value="1"/>
</dbReference>
<dbReference type="InterPro" id="IPR042271">
    <property type="entry name" value="Zinicin_2_N"/>
</dbReference>
<accession>A0A255EEU2</accession>
<dbReference type="Gene3D" id="1.20.150.30">
    <property type="entry name" value="Zincin-like metallopeptidase, N-terminal domain"/>
    <property type="match status" value="1"/>
</dbReference>
<protein>
    <submittedName>
        <fullName evidence="2">Hydrolase</fullName>
    </submittedName>
</protein>
<dbReference type="PANTHER" id="PTHR39420">
    <property type="match status" value="1"/>
</dbReference>
<evidence type="ECO:0000313" key="3">
    <source>
        <dbReference type="Proteomes" id="UP000216533"/>
    </source>
</evidence>